<comment type="caution">
    <text evidence="2">The sequence shown here is derived from an EMBL/GenBank/DDBJ whole genome shotgun (WGS) entry which is preliminary data.</text>
</comment>
<dbReference type="AlphaFoldDB" id="A0A4C1UXZ4"/>
<keyword evidence="3" id="KW-1185">Reference proteome</keyword>
<proteinExistence type="predicted"/>
<reference evidence="2 3" key="1">
    <citation type="journal article" date="2019" name="Commun. Biol.">
        <title>The bagworm genome reveals a unique fibroin gene that provides high tensile strength.</title>
        <authorList>
            <person name="Kono N."/>
            <person name="Nakamura H."/>
            <person name="Ohtoshi R."/>
            <person name="Tomita M."/>
            <person name="Numata K."/>
            <person name="Arakawa K."/>
        </authorList>
    </citation>
    <scope>NUCLEOTIDE SEQUENCE [LARGE SCALE GENOMIC DNA]</scope>
</reference>
<accession>A0A4C1UXZ4</accession>
<protein>
    <submittedName>
        <fullName evidence="2">Uncharacterized protein</fullName>
    </submittedName>
</protein>
<name>A0A4C1UXZ4_EUMVA</name>
<evidence type="ECO:0000313" key="2">
    <source>
        <dbReference type="EMBL" id="GBP31149.1"/>
    </source>
</evidence>
<evidence type="ECO:0000313" key="3">
    <source>
        <dbReference type="Proteomes" id="UP000299102"/>
    </source>
</evidence>
<evidence type="ECO:0000256" key="1">
    <source>
        <dbReference type="SAM" id="MobiDB-lite"/>
    </source>
</evidence>
<organism evidence="2 3">
    <name type="scientific">Eumeta variegata</name>
    <name type="common">Bagworm moth</name>
    <name type="synonym">Eumeta japonica</name>
    <dbReference type="NCBI Taxonomy" id="151549"/>
    <lineage>
        <taxon>Eukaryota</taxon>
        <taxon>Metazoa</taxon>
        <taxon>Ecdysozoa</taxon>
        <taxon>Arthropoda</taxon>
        <taxon>Hexapoda</taxon>
        <taxon>Insecta</taxon>
        <taxon>Pterygota</taxon>
        <taxon>Neoptera</taxon>
        <taxon>Endopterygota</taxon>
        <taxon>Lepidoptera</taxon>
        <taxon>Glossata</taxon>
        <taxon>Ditrysia</taxon>
        <taxon>Tineoidea</taxon>
        <taxon>Psychidae</taxon>
        <taxon>Oiketicinae</taxon>
        <taxon>Eumeta</taxon>
    </lineage>
</organism>
<feature type="region of interest" description="Disordered" evidence="1">
    <location>
        <begin position="74"/>
        <end position="96"/>
    </location>
</feature>
<sequence length="111" mass="12026">MISDKRLISVSLRQHNAVTSCSVRTGGDVSPMYSAGVTSSLRHLLQITFETFDPAKMCFTEKIRPPKPLYLSGSAGVLPGGPGKRRRELCDVSAKSTHPRPVVPIATEGFK</sequence>
<dbReference type="EMBL" id="BGZK01000242">
    <property type="protein sequence ID" value="GBP31149.1"/>
    <property type="molecule type" value="Genomic_DNA"/>
</dbReference>
<dbReference type="Proteomes" id="UP000299102">
    <property type="component" value="Unassembled WGS sequence"/>
</dbReference>
<gene>
    <name evidence="2" type="ORF">EVAR_21587_1</name>
</gene>